<evidence type="ECO:0000313" key="1">
    <source>
        <dbReference type="EMBL" id="MDW0110931.1"/>
    </source>
</evidence>
<gene>
    <name evidence="1" type="ORF">QT716_12875</name>
</gene>
<evidence type="ECO:0000313" key="2">
    <source>
        <dbReference type="Proteomes" id="UP001280629"/>
    </source>
</evidence>
<comment type="caution">
    <text evidence="1">The sequence shown here is derived from an EMBL/GenBank/DDBJ whole genome shotgun (WGS) entry which is preliminary data.</text>
</comment>
<evidence type="ECO:0008006" key="3">
    <source>
        <dbReference type="Google" id="ProtNLM"/>
    </source>
</evidence>
<sequence>MQIPTTLPSLAAADLSTYWPGFQAVAYAVYDDESVYLFNHPNYPQELYTQLPWSEAFVGNTLIQFHDYPTAIVRRADCADDVELVAVMVHELFHGYQNLQGELRFPDEVQGVLYPLDTENAALRALERYYLYHAVLPTDKMARDRHLRQFIVYRQKRMAALGTSMQYELLTETLEGPAFYVESKVMMEHSDLLDVEIVRNYGEGLLDKEDTVRHIRKSCYSSGVFLCYVLDRIRPNWQEELFASDVTLYSLVQQSVEFREDTVIEPVEPLEVSDELLEILSRVKAERAAAFAEAEQSAAAKLTINGDFKIVGFDPMNIVLGHQRALHNRFIRVEILGSPYLFRRPVIAEYRTDLFRSPQLTLLLDEQPEVREDGVFVPGIGELPGRYEADTFTLTVTDNK</sequence>
<accession>A0ABU4G1T5</accession>
<dbReference type="Proteomes" id="UP001280629">
    <property type="component" value="Unassembled WGS sequence"/>
</dbReference>
<name>A0ABU4G1T5_9BACL</name>
<keyword evidence="2" id="KW-1185">Reference proteome</keyword>
<reference evidence="1 2" key="1">
    <citation type="submission" date="2023-06" db="EMBL/GenBank/DDBJ databases">
        <title>Sporosarcina sp. nov., isolated from Korean traditional fermented seafood 'Jeotgal'.</title>
        <authorList>
            <person name="Yang A.-I."/>
            <person name="Shin N.-R."/>
        </authorList>
    </citation>
    <scope>NUCLEOTIDE SEQUENCE [LARGE SCALE GENOMIC DNA]</scope>
    <source>
        <strain evidence="1 2">KCTC3840</strain>
    </source>
</reference>
<protein>
    <recommendedName>
        <fullName evidence="3">Peptide ABC transporter permease</fullName>
    </recommendedName>
</protein>
<proteinExistence type="predicted"/>
<dbReference type="EMBL" id="JAUBDH010000008">
    <property type="protein sequence ID" value="MDW0110931.1"/>
    <property type="molecule type" value="Genomic_DNA"/>
</dbReference>
<organism evidence="1 2">
    <name type="scientific">Sporosarcina aquimarina</name>
    <dbReference type="NCBI Taxonomy" id="114975"/>
    <lineage>
        <taxon>Bacteria</taxon>
        <taxon>Bacillati</taxon>
        <taxon>Bacillota</taxon>
        <taxon>Bacilli</taxon>
        <taxon>Bacillales</taxon>
        <taxon>Caryophanaceae</taxon>
        <taxon>Sporosarcina</taxon>
    </lineage>
</organism>
<dbReference type="RefSeq" id="WP_317936507.1">
    <property type="nucleotide sequence ID" value="NZ_JAUBDH010000008.1"/>
</dbReference>